<comment type="caution">
    <text evidence="2">The sequence shown here is derived from an EMBL/GenBank/DDBJ whole genome shotgun (WGS) entry which is preliminary data.</text>
</comment>
<gene>
    <name evidence="2" type="ORF">GCM10009547_26650</name>
</gene>
<dbReference type="Gene3D" id="3.10.180.10">
    <property type="entry name" value="2,3-Dihydroxybiphenyl 1,2-Dioxygenase, domain 1"/>
    <property type="match status" value="1"/>
</dbReference>
<dbReference type="RefSeq" id="WP_344605466.1">
    <property type="nucleotide sequence ID" value="NZ_BAAAHE010000020.1"/>
</dbReference>
<dbReference type="Pfam" id="PF00903">
    <property type="entry name" value="Glyoxalase"/>
    <property type="match status" value="1"/>
</dbReference>
<sequence>MRPAINFITLAVEDLNRSLAFYRDGLGWKTDGIVGTEFRDEEAGVDYSVAIFELEHGVGLALWERRNLAADARVEAGVAGGASFSLGVPAASPEEVDAMLAEAAAAGARITAPAKMAPFGVYSGYFTDPDGHLWEVAWNPARTG</sequence>
<organism evidence="2 3">
    <name type="scientific">Sporichthya brevicatena</name>
    <dbReference type="NCBI Taxonomy" id="171442"/>
    <lineage>
        <taxon>Bacteria</taxon>
        <taxon>Bacillati</taxon>
        <taxon>Actinomycetota</taxon>
        <taxon>Actinomycetes</taxon>
        <taxon>Sporichthyales</taxon>
        <taxon>Sporichthyaceae</taxon>
        <taxon>Sporichthya</taxon>
    </lineage>
</organism>
<dbReference type="InterPro" id="IPR037523">
    <property type="entry name" value="VOC_core"/>
</dbReference>
<proteinExistence type="predicted"/>
<dbReference type="Proteomes" id="UP001500957">
    <property type="component" value="Unassembled WGS sequence"/>
</dbReference>
<dbReference type="PANTHER" id="PTHR36503:SF1">
    <property type="entry name" value="BLR2520 PROTEIN"/>
    <property type="match status" value="1"/>
</dbReference>
<dbReference type="EMBL" id="BAAAHE010000020">
    <property type="protein sequence ID" value="GAA0622432.1"/>
    <property type="molecule type" value="Genomic_DNA"/>
</dbReference>
<accession>A0ABN1GX55</accession>
<evidence type="ECO:0000259" key="1">
    <source>
        <dbReference type="PROSITE" id="PS51819"/>
    </source>
</evidence>
<protein>
    <recommendedName>
        <fullName evidence="1">VOC domain-containing protein</fullName>
    </recommendedName>
</protein>
<dbReference type="InterPro" id="IPR029068">
    <property type="entry name" value="Glyas_Bleomycin-R_OHBP_Dase"/>
</dbReference>
<feature type="domain" description="VOC" evidence="1">
    <location>
        <begin position="4"/>
        <end position="139"/>
    </location>
</feature>
<name>A0ABN1GX55_9ACTN</name>
<dbReference type="SUPFAM" id="SSF54593">
    <property type="entry name" value="Glyoxalase/Bleomycin resistance protein/Dihydroxybiphenyl dioxygenase"/>
    <property type="match status" value="1"/>
</dbReference>
<dbReference type="InterPro" id="IPR004360">
    <property type="entry name" value="Glyas_Fos-R_dOase_dom"/>
</dbReference>
<evidence type="ECO:0000313" key="2">
    <source>
        <dbReference type="EMBL" id="GAA0622432.1"/>
    </source>
</evidence>
<evidence type="ECO:0000313" key="3">
    <source>
        <dbReference type="Proteomes" id="UP001500957"/>
    </source>
</evidence>
<keyword evidence="3" id="KW-1185">Reference proteome</keyword>
<dbReference type="PROSITE" id="PS51819">
    <property type="entry name" value="VOC"/>
    <property type="match status" value="1"/>
</dbReference>
<dbReference type="PANTHER" id="PTHR36503">
    <property type="entry name" value="BLR2520 PROTEIN"/>
    <property type="match status" value="1"/>
</dbReference>
<reference evidence="2 3" key="1">
    <citation type="journal article" date="2019" name="Int. J. Syst. Evol. Microbiol.">
        <title>The Global Catalogue of Microorganisms (GCM) 10K type strain sequencing project: providing services to taxonomists for standard genome sequencing and annotation.</title>
        <authorList>
            <consortium name="The Broad Institute Genomics Platform"/>
            <consortium name="The Broad Institute Genome Sequencing Center for Infectious Disease"/>
            <person name="Wu L."/>
            <person name="Ma J."/>
        </authorList>
    </citation>
    <scope>NUCLEOTIDE SEQUENCE [LARGE SCALE GENOMIC DNA]</scope>
    <source>
        <strain evidence="2 3">JCM 10671</strain>
    </source>
</reference>